<gene>
    <name evidence="2" type="ORF">CWI84_03300</name>
</gene>
<dbReference type="RefSeq" id="WP_126841147.1">
    <property type="nucleotide sequence ID" value="NZ_PIQH01000002.1"/>
</dbReference>
<accession>A0A432ZTI4</accession>
<proteinExistence type="predicted"/>
<evidence type="ECO:0000256" key="1">
    <source>
        <dbReference type="SAM" id="Phobius"/>
    </source>
</evidence>
<feature type="transmembrane region" description="Helical" evidence="1">
    <location>
        <begin position="9"/>
        <end position="29"/>
    </location>
</feature>
<keyword evidence="1" id="KW-1133">Transmembrane helix</keyword>
<dbReference type="Proteomes" id="UP000287996">
    <property type="component" value="Unassembled WGS sequence"/>
</dbReference>
<reference evidence="2 3" key="1">
    <citation type="journal article" date="2011" name="Front. Microbiol.">
        <title>Genomic signatures of strain selection and enhancement in Bacillus atrophaeus var. globigii, a historical biowarfare simulant.</title>
        <authorList>
            <person name="Gibbons H.S."/>
            <person name="Broomall S.M."/>
            <person name="McNew L.A."/>
            <person name="Daligault H."/>
            <person name="Chapman C."/>
            <person name="Bruce D."/>
            <person name="Karavis M."/>
            <person name="Krepps M."/>
            <person name="McGregor P.A."/>
            <person name="Hong C."/>
            <person name="Park K.H."/>
            <person name="Akmal A."/>
            <person name="Feldman A."/>
            <person name="Lin J.S."/>
            <person name="Chang W.E."/>
            <person name="Higgs B.W."/>
            <person name="Demirev P."/>
            <person name="Lindquist J."/>
            <person name="Liem A."/>
            <person name="Fochler E."/>
            <person name="Read T.D."/>
            <person name="Tapia R."/>
            <person name="Johnson S."/>
            <person name="Bishop-Lilly K.A."/>
            <person name="Detter C."/>
            <person name="Han C."/>
            <person name="Sozhamannan S."/>
            <person name="Rosenzweig C.N."/>
            <person name="Skowronski E.W."/>
        </authorList>
    </citation>
    <scope>NUCLEOTIDE SEQUENCE [LARGE SCALE GENOMIC DNA]</scope>
    <source>
        <strain evidence="2 3">CC-PW-9</strain>
    </source>
</reference>
<name>A0A432ZTI4_9GAMM</name>
<keyword evidence="1" id="KW-0472">Membrane</keyword>
<keyword evidence="1" id="KW-0812">Transmembrane</keyword>
<evidence type="ECO:0008006" key="4">
    <source>
        <dbReference type="Google" id="ProtNLM"/>
    </source>
</evidence>
<comment type="caution">
    <text evidence="2">The sequence shown here is derived from an EMBL/GenBank/DDBJ whole genome shotgun (WGS) entry which is preliminary data.</text>
</comment>
<organism evidence="2 3">
    <name type="scientific">Idiomarina tyrosinivorans</name>
    <dbReference type="NCBI Taxonomy" id="1445662"/>
    <lineage>
        <taxon>Bacteria</taxon>
        <taxon>Pseudomonadati</taxon>
        <taxon>Pseudomonadota</taxon>
        <taxon>Gammaproteobacteria</taxon>
        <taxon>Alteromonadales</taxon>
        <taxon>Idiomarinaceae</taxon>
        <taxon>Idiomarina</taxon>
    </lineage>
</organism>
<protein>
    <recommendedName>
        <fullName evidence="4">Cytochrome oxidase</fullName>
    </recommendedName>
</protein>
<dbReference type="AlphaFoldDB" id="A0A432ZTI4"/>
<evidence type="ECO:0000313" key="3">
    <source>
        <dbReference type="Proteomes" id="UP000287996"/>
    </source>
</evidence>
<dbReference type="OrthoDB" id="9785445at2"/>
<keyword evidence="3" id="KW-1185">Reference proteome</keyword>
<sequence>MSSRKSARIAMLSVIGIFILPAVLAWFFLNQHWYAAKTNKGKLLDPPVTLATAEAASLPEGWRVVYLQPEQCTTACQNTWYTLHQLDVALGKESDRLTPVVVSRSDTHALAEQFSNVTALNNTALASRLGDIANMPLVVIDPLNNVILSYPIHADKQAMILEGKNLLSDIRRLLKLSKVG</sequence>
<dbReference type="EMBL" id="PIQH01000002">
    <property type="protein sequence ID" value="RUO81151.1"/>
    <property type="molecule type" value="Genomic_DNA"/>
</dbReference>
<evidence type="ECO:0000313" key="2">
    <source>
        <dbReference type="EMBL" id="RUO81151.1"/>
    </source>
</evidence>